<dbReference type="EMBL" id="JADGJQ010000064">
    <property type="protein sequence ID" value="KAJ3174513.1"/>
    <property type="molecule type" value="Genomic_DNA"/>
</dbReference>
<dbReference type="InterPro" id="IPR001650">
    <property type="entry name" value="Helicase_C-like"/>
</dbReference>
<name>A0AAD5TF44_9FUNG</name>
<dbReference type="Pfam" id="PF00271">
    <property type="entry name" value="Helicase_C"/>
    <property type="match status" value="1"/>
</dbReference>
<evidence type="ECO:0000313" key="10">
    <source>
        <dbReference type="Proteomes" id="UP001212152"/>
    </source>
</evidence>
<organism evidence="9 10">
    <name type="scientific">Geranomyces variabilis</name>
    <dbReference type="NCBI Taxonomy" id="109894"/>
    <lineage>
        <taxon>Eukaryota</taxon>
        <taxon>Fungi</taxon>
        <taxon>Fungi incertae sedis</taxon>
        <taxon>Chytridiomycota</taxon>
        <taxon>Chytridiomycota incertae sedis</taxon>
        <taxon>Chytridiomycetes</taxon>
        <taxon>Spizellomycetales</taxon>
        <taxon>Powellomycetaceae</taxon>
        <taxon>Geranomyces</taxon>
    </lineage>
</organism>
<evidence type="ECO:0000256" key="4">
    <source>
        <dbReference type="ARBA" id="ARBA00022806"/>
    </source>
</evidence>
<evidence type="ECO:0000256" key="6">
    <source>
        <dbReference type="SAM" id="MobiDB-lite"/>
    </source>
</evidence>
<evidence type="ECO:0000256" key="2">
    <source>
        <dbReference type="ARBA" id="ARBA00022741"/>
    </source>
</evidence>
<dbReference type="Proteomes" id="UP001212152">
    <property type="component" value="Unassembled WGS sequence"/>
</dbReference>
<feature type="region of interest" description="Disordered" evidence="6">
    <location>
        <begin position="420"/>
        <end position="458"/>
    </location>
</feature>
<evidence type="ECO:0000256" key="1">
    <source>
        <dbReference type="ARBA" id="ARBA00012552"/>
    </source>
</evidence>
<dbReference type="SMART" id="SM00487">
    <property type="entry name" value="DEXDc"/>
    <property type="match status" value="1"/>
</dbReference>
<proteinExistence type="predicted"/>
<dbReference type="PROSITE" id="PS51192">
    <property type="entry name" value="HELICASE_ATP_BIND_1"/>
    <property type="match status" value="1"/>
</dbReference>
<dbReference type="InterPro" id="IPR050547">
    <property type="entry name" value="DEAD_box_RNA_helicases"/>
</dbReference>
<reference evidence="9" key="1">
    <citation type="submission" date="2020-05" db="EMBL/GenBank/DDBJ databases">
        <title>Phylogenomic resolution of chytrid fungi.</title>
        <authorList>
            <person name="Stajich J.E."/>
            <person name="Amses K."/>
            <person name="Simmons R."/>
            <person name="Seto K."/>
            <person name="Myers J."/>
            <person name="Bonds A."/>
            <person name="Quandt C.A."/>
            <person name="Barry K."/>
            <person name="Liu P."/>
            <person name="Grigoriev I."/>
            <person name="Longcore J.E."/>
            <person name="James T.Y."/>
        </authorList>
    </citation>
    <scope>NUCLEOTIDE SEQUENCE</scope>
    <source>
        <strain evidence="9">JEL0379</strain>
    </source>
</reference>
<dbReference type="InterPro" id="IPR014001">
    <property type="entry name" value="Helicase_ATP-bd"/>
</dbReference>
<dbReference type="SMART" id="SM00490">
    <property type="entry name" value="HELICc"/>
    <property type="match status" value="1"/>
</dbReference>
<feature type="domain" description="Helicase C-terminal" evidence="8">
    <location>
        <begin position="465"/>
        <end position="665"/>
    </location>
</feature>
<evidence type="ECO:0000256" key="5">
    <source>
        <dbReference type="ARBA" id="ARBA00022840"/>
    </source>
</evidence>
<dbReference type="Pfam" id="PF00270">
    <property type="entry name" value="DEAD"/>
    <property type="match status" value="1"/>
</dbReference>
<keyword evidence="2" id="KW-0547">Nucleotide-binding</keyword>
<keyword evidence="5" id="KW-0067">ATP-binding</keyword>
<dbReference type="GO" id="GO:0003724">
    <property type="term" value="F:RNA helicase activity"/>
    <property type="evidence" value="ECO:0007669"/>
    <property type="project" value="UniProtKB-EC"/>
</dbReference>
<dbReference type="InterPro" id="IPR011545">
    <property type="entry name" value="DEAD/DEAH_box_helicase_dom"/>
</dbReference>
<evidence type="ECO:0000256" key="3">
    <source>
        <dbReference type="ARBA" id="ARBA00022801"/>
    </source>
</evidence>
<dbReference type="PANTHER" id="PTHR47963">
    <property type="entry name" value="DEAD-BOX ATP-DEPENDENT RNA HELICASE 47, MITOCHONDRIAL"/>
    <property type="match status" value="1"/>
</dbReference>
<feature type="domain" description="Helicase ATP-binding" evidence="7">
    <location>
        <begin position="125"/>
        <end position="374"/>
    </location>
</feature>
<feature type="compositionally biased region" description="Low complexity" evidence="6">
    <location>
        <begin position="422"/>
        <end position="435"/>
    </location>
</feature>
<protein>
    <recommendedName>
        <fullName evidence="1">RNA helicase</fullName>
        <ecNumber evidence="1">3.6.4.13</ecNumber>
    </recommendedName>
</protein>
<accession>A0AAD5TF44</accession>
<keyword evidence="10" id="KW-1185">Reference proteome</keyword>
<dbReference type="GO" id="GO:0003723">
    <property type="term" value="F:RNA binding"/>
    <property type="evidence" value="ECO:0007669"/>
    <property type="project" value="TreeGrafter"/>
</dbReference>
<dbReference type="InterPro" id="IPR027417">
    <property type="entry name" value="P-loop_NTPase"/>
</dbReference>
<dbReference type="EC" id="3.6.4.13" evidence="1"/>
<dbReference type="SUPFAM" id="SSF52540">
    <property type="entry name" value="P-loop containing nucleoside triphosphate hydrolases"/>
    <property type="match status" value="1"/>
</dbReference>
<dbReference type="PROSITE" id="PS51194">
    <property type="entry name" value="HELICASE_CTER"/>
    <property type="match status" value="1"/>
</dbReference>
<dbReference type="Gene3D" id="3.40.50.300">
    <property type="entry name" value="P-loop containing nucleotide triphosphate hydrolases"/>
    <property type="match status" value="2"/>
</dbReference>
<dbReference type="GO" id="GO:0016787">
    <property type="term" value="F:hydrolase activity"/>
    <property type="evidence" value="ECO:0007669"/>
    <property type="project" value="UniProtKB-KW"/>
</dbReference>
<sequence length="665" mass="72266">MLHRPICLATRLTQSLRSDSRPLYGLLLRRLSAVATTSASKPAANALSPAKWAEQNRYNSKEEGTIHPLEANTLVTGSQEVSAQIGLLGAESVDFAMLGVSPAIAVALRDVFGATVPSESQRAFLPSALSHSDVYLKDETGSGKSLAIITAVLSKQLLPLYTPQPGSDESAKLHEKRYLTTLIMVPTRELAVQLTCWIRDLSPHVRPADHSKLVQCLINGVDEEVQFNLLKATTPRIIVGTPVRLAALHQRRAFDASRLQTLVLDEVDRLVNATDRYETVSQKFKSHVHPLAGEVFLDRLFKERAAAMKAAATPMIRPHNKWGAKGPARPKRGVDRRANMDPAAKRMQVIACSATLNNPLRRQLTKFKGYMKEPVLLDMKGTTRSPDSLIHRCLVFDSLGNTRNLEQPDVPLASLAASTHFAQPKSSPAPKSQSPEGSGLRHTKSSQAPLEHPSDSSFLPALADSADEIIETVAKICHAEKVERALVFVHSSVSQSDLVDRLTALGLKAAKLMNFVDYEGQTVRGGDSTVAAPTAEVGNSDADLGEVSPTQTGEVRHENDVLDAEPTAESPDTASSSKLPRPFAAFQSGRRNVIVLNEYEARGLDLPTVSHVFILGPPSSPASYVHMAGRAGRYGKEGHAITMIGGDRYEKRLLGLYHLLRIKLV</sequence>
<evidence type="ECO:0000259" key="7">
    <source>
        <dbReference type="PROSITE" id="PS51192"/>
    </source>
</evidence>
<comment type="caution">
    <text evidence="9">The sequence shown here is derived from an EMBL/GenBank/DDBJ whole genome shotgun (WGS) entry which is preliminary data.</text>
</comment>
<feature type="region of interest" description="Disordered" evidence="6">
    <location>
        <begin position="527"/>
        <end position="581"/>
    </location>
</feature>
<dbReference type="GO" id="GO:0005524">
    <property type="term" value="F:ATP binding"/>
    <property type="evidence" value="ECO:0007669"/>
    <property type="project" value="UniProtKB-KW"/>
</dbReference>
<keyword evidence="4" id="KW-0347">Helicase</keyword>
<dbReference type="PANTHER" id="PTHR47963:SF8">
    <property type="entry name" value="ATP-DEPENDENT RNA HELICASE DEAD"/>
    <property type="match status" value="1"/>
</dbReference>
<dbReference type="AlphaFoldDB" id="A0AAD5TF44"/>
<evidence type="ECO:0000313" key="9">
    <source>
        <dbReference type="EMBL" id="KAJ3174513.1"/>
    </source>
</evidence>
<gene>
    <name evidence="9" type="ORF">HDU87_007104</name>
</gene>
<keyword evidence="3" id="KW-0378">Hydrolase</keyword>
<evidence type="ECO:0000259" key="8">
    <source>
        <dbReference type="PROSITE" id="PS51194"/>
    </source>
</evidence>